<dbReference type="AlphaFoldDB" id="A0A1J5RZS3"/>
<name>A0A1J5RZS3_9ZZZZ</name>
<reference evidence="1" key="1">
    <citation type="submission" date="2016-10" db="EMBL/GenBank/DDBJ databases">
        <title>Sequence of Gallionella enrichment culture.</title>
        <authorList>
            <person name="Poehlein A."/>
            <person name="Muehling M."/>
            <person name="Daniel R."/>
        </authorList>
    </citation>
    <scope>NUCLEOTIDE SEQUENCE</scope>
</reference>
<dbReference type="SUPFAM" id="SSF103515">
    <property type="entry name" value="Autotransporter"/>
    <property type="match status" value="1"/>
</dbReference>
<proteinExistence type="predicted"/>
<dbReference type="Gene3D" id="2.40.128.130">
    <property type="entry name" value="Autotransporter beta-domain"/>
    <property type="match status" value="1"/>
</dbReference>
<sequence>MAEKIKLGIIAALLMMNLPVTAQKAGKVFFTTAAGLIDAQGRFADAFKSTVTFNSGVELTMKHNWYGQFVLDYNALKYDQQIGDANSPFLFQNTNSSLLLLGLNGGKNFYFKNPKWFTSLYAGGGYLNIGEPRVTVNNSSHIAIQETVRKSSVFARSGVRLAYITKSKFFQTIYLDASYFSSPATIQGGNVNGFALYFGTRFGTIQ</sequence>
<dbReference type="EMBL" id="MLJW01000085">
    <property type="protein sequence ID" value="OIR01354.1"/>
    <property type="molecule type" value="Genomic_DNA"/>
</dbReference>
<dbReference type="InterPro" id="IPR036709">
    <property type="entry name" value="Autotransporte_beta_dom_sf"/>
</dbReference>
<protein>
    <recommendedName>
        <fullName evidence="2">Outer membrane protein beta-barrel domain-containing protein</fullName>
    </recommendedName>
</protein>
<gene>
    <name evidence="1" type="ORF">GALL_166420</name>
</gene>
<comment type="caution">
    <text evidence="1">The sequence shown here is derived from an EMBL/GenBank/DDBJ whole genome shotgun (WGS) entry which is preliminary data.</text>
</comment>
<accession>A0A1J5RZS3</accession>
<evidence type="ECO:0000313" key="1">
    <source>
        <dbReference type="EMBL" id="OIR01354.1"/>
    </source>
</evidence>
<evidence type="ECO:0008006" key="2">
    <source>
        <dbReference type="Google" id="ProtNLM"/>
    </source>
</evidence>
<organism evidence="1">
    <name type="scientific">mine drainage metagenome</name>
    <dbReference type="NCBI Taxonomy" id="410659"/>
    <lineage>
        <taxon>unclassified sequences</taxon>
        <taxon>metagenomes</taxon>
        <taxon>ecological metagenomes</taxon>
    </lineage>
</organism>